<dbReference type="AlphaFoldDB" id="A0A127Q137"/>
<dbReference type="EMBL" id="CP013234">
    <property type="protein sequence ID" value="AMP03744.1"/>
    <property type="molecule type" value="Genomic_DNA"/>
</dbReference>
<dbReference type="PROSITE" id="PS51257">
    <property type="entry name" value="PROKAR_LIPOPROTEIN"/>
    <property type="match status" value="1"/>
</dbReference>
<dbReference type="EMBL" id="CP013236">
    <property type="protein sequence ID" value="AMP13649.1"/>
    <property type="molecule type" value="Genomic_DNA"/>
</dbReference>
<proteinExistence type="predicted"/>
<evidence type="ECO:0000313" key="4">
    <source>
        <dbReference type="Proteomes" id="UP000074914"/>
    </source>
</evidence>
<dbReference type="PATRIC" id="fig|279113.10.peg.1368"/>
<dbReference type="Proteomes" id="UP000074561">
    <property type="component" value="Chromosome"/>
</dbReference>
<gene>
    <name evidence="2" type="ORF">CPter291_1373</name>
    <name evidence="1" type="ORF">CPter91_1363</name>
</gene>
<organism evidence="1 3">
    <name type="scientific">Collimonas pratensis</name>
    <dbReference type="NCBI Taxonomy" id="279113"/>
    <lineage>
        <taxon>Bacteria</taxon>
        <taxon>Pseudomonadati</taxon>
        <taxon>Pseudomonadota</taxon>
        <taxon>Betaproteobacteria</taxon>
        <taxon>Burkholderiales</taxon>
        <taxon>Oxalobacteraceae</taxon>
        <taxon>Collimonas</taxon>
    </lineage>
</organism>
<reference evidence="3 4" key="1">
    <citation type="submission" date="2015-11" db="EMBL/GenBank/DDBJ databases">
        <title>Exploring the genomic traits of fungus-feeding bacterial genus Collimonas.</title>
        <authorList>
            <person name="Song C."/>
            <person name="Schmidt R."/>
            <person name="de Jager V."/>
            <person name="Krzyzanowska D."/>
            <person name="Jongedijk E."/>
            <person name="Cankar K."/>
            <person name="Beekwilder J."/>
            <person name="van Veen A."/>
            <person name="de Boer W."/>
            <person name="van Veen J.A."/>
            <person name="Garbeva P."/>
        </authorList>
    </citation>
    <scope>NUCLEOTIDE SEQUENCE [LARGE SCALE GENOMIC DNA]</scope>
    <source>
        <strain evidence="2 4">Ter291</strain>
        <strain evidence="1 3">Ter91</strain>
    </source>
</reference>
<dbReference type="KEGG" id="cpra:CPter91_1363"/>
<protein>
    <submittedName>
        <fullName evidence="1 2">Lipoprotein</fullName>
    </submittedName>
</protein>
<evidence type="ECO:0000313" key="2">
    <source>
        <dbReference type="EMBL" id="AMP13649.1"/>
    </source>
</evidence>
<evidence type="ECO:0000313" key="3">
    <source>
        <dbReference type="Proteomes" id="UP000074561"/>
    </source>
</evidence>
<accession>A0A127Q137</accession>
<name>A0A127Q137_9BURK</name>
<keyword evidence="1" id="KW-0449">Lipoprotein</keyword>
<sequence>MSRYRLQKTLMKKLLFIFSLPLLLTACGIGKYNVAYSEPKDGDRARIRVIVPTVFNAYRGVTAFPNMQCLTKRPVGSGHVVGSYAIGFENNLNGQKIGIPASTFSEKKGYVKAETYLSANQPVMFTFSKPNSTSESPAVSGTTRMITIYQDSCFARVVFVPQTNADYELVFTSETSCQFELNRLTVDQGAVSAAPVIQRNIEICH</sequence>
<keyword evidence="4" id="KW-1185">Reference proteome</keyword>
<dbReference type="Proteomes" id="UP000074914">
    <property type="component" value="Chromosome"/>
</dbReference>
<evidence type="ECO:0000313" key="1">
    <source>
        <dbReference type="EMBL" id="AMP03744.1"/>
    </source>
</evidence>